<comment type="caution">
    <text evidence="1">The sequence shown here is derived from an EMBL/GenBank/DDBJ whole genome shotgun (WGS) entry which is preliminary data.</text>
</comment>
<sequence length="157" mass="17378">MPSLPKLPKLGGFPKPPRISEIIKKANPVREIVEDARDLIKTGREEIGEVASSLRVEEQNKAPSEEKPIITTKTAIESGTACISCCRDHLSTSSSALSEGMRFARDKGIRNPEALRRIRIAFDELNAMERIDLAPDETVKLKGAEKDLANWTLRGSR</sequence>
<name>X1U8G2_9ZZZZ</name>
<evidence type="ECO:0000313" key="1">
    <source>
        <dbReference type="EMBL" id="GAI99896.1"/>
    </source>
</evidence>
<dbReference type="AlphaFoldDB" id="X1U8G2"/>
<feature type="non-terminal residue" evidence="1">
    <location>
        <position position="157"/>
    </location>
</feature>
<gene>
    <name evidence="1" type="ORF">S12H4_27766</name>
</gene>
<proteinExistence type="predicted"/>
<reference evidence="1" key="1">
    <citation type="journal article" date="2014" name="Front. Microbiol.">
        <title>High frequency of phylogenetically diverse reductive dehalogenase-homologous genes in deep subseafloor sedimentary metagenomes.</title>
        <authorList>
            <person name="Kawai M."/>
            <person name="Futagami T."/>
            <person name="Toyoda A."/>
            <person name="Takaki Y."/>
            <person name="Nishi S."/>
            <person name="Hori S."/>
            <person name="Arai W."/>
            <person name="Tsubouchi T."/>
            <person name="Morono Y."/>
            <person name="Uchiyama I."/>
            <person name="Ito T."/>
            <person name="Fujiyama A."/>
            <person name="Inagaki F."/>
            <person name="Takami H."/>
        </authorList>
    </citation>
    <scope>NUCLEOTIDE SEQUENCE</scope>
    <source>
        <strain evidence="1">Expedition CK06-06</strain>
    </source>
</reference>
<protein>
    <submittedName>
        <fullName evidence="1">Uncharacterized protein</fullName>
    </submittedName>
</protein>
<accession>X1U8G2</accession>
<organism evidence="1">
    <name type="scientific">marine sediment metagenome</name>
    <dbReference type="NCBI Taxonomy" id="412755"/>
    <lineage>
        <taxon>unclassified sequences</taxon>
        <taxon>metagenomes</taxon>
        <taxon>ecological metagenomes</taxon>
    </lineage>
</organism>
<dbReference type="EMBL" id="BARW01015873">
    <property type="protein sequence ID" value="GAI99896.1"/>
    <property type="molecule type" value="Genomic_DNA"/>
</dbReference>